<protein>
    <submittedName>
        <fullName evidence="1">Uncharacterized protein</fullName>
    </submittedName>
</protein>
<dbReference type="EMBL" id="CP012850">
    <property type="protein sequence ID" value="ALI35530.1"/>
    <property type="molecule type" value="Genomic_DNA"/>
</dbReference>
<sequence>MTIGFLQPEYRVKFMQLIEFVNPNMLIGQQIFSKEKKKTLTGPLHLVDLN</sequence>
<dbReference type="KEGG" id="taa:NMY3_01326"/>
<evidence type="ECO:0000313" key="1">
    <source>
        <dbReference type="EMBL" id="ALI35530.1"/>
    </source>
</evidence>
<name>A0A654LXI7_9ARCH</name>
<organism evidence="1 2">
    <name type="scientific">Candidatus Nitrosocosmicus oleophilus</name>
    <dbReference type="NCBI Taxonomy" id="1353260"/>
    <lineage>
        <taxon>Archaea</taxon>
        <taxon>Nitrososphaerota</taxon>
        <taxon>Nitrososphaeria</taxon>
        <taxon>Nitrososphaerales</taxon>
        <taxon>Nitrososphaeraceae</taxon>
        <taxon>Candidatus Nitrosocosmicus</taxon>
    </lineage>
</organism>
<reference evidence="2" key="1">
    <citation type="submission" date="2015-10" db="EMBL/GenBank/DDBJ databases">
        <title>Niche specialization of a soil ammonia-oxidizing archaeon, Candidatus Nitrosocosmicus oleophilus.</title>
        <authorList>
            <person name="Jung M.-Y."/>
            <person name="Rhee S.-K."/>
        </authorList>
    </citation>
    <scope>NUCLEOTIDE SEQUENCE [LARGE SCALE GENOMIC DNA]</scope>
    <source>
        <strain evidence="2">MY3</strain>
    </source>
</reference>
<dbReference type="AlphaFoldDB" id="A0A654LXI7"/>
<proteinExistence type="predicted"/>
<gene>
    <name evidence="1" type="ORF">NMY3_01326</name>
</gene>
<dbReference type="Proteomes" id="UP000058925">
    <property type="component" value="Chromosome"/>
</dbReference>
<keyword evidence="2" id="KW-1185">Reference proteome</keyword>
<evidence type="ECO:0000313" key="2">
    <source>
        <dbReference type="Proteomes" id="UP000058925"/>
    </source>
</evidence>
<accession>A0A654LXI7</accession>